<organism evidence="6 7">
    <name type="scientific">Limisphaera ngatamarikiensis</name>
    <dbReference type="NCBI Taxonomy" id="1324935"/>
    <lineage>
        <taxon>Bacteria</taxon>
        <taxon>Pseudomonadati</taxon>
        <taxon>Verrucomicrobiota</taxon>
        <taxon>Verrucomicrobiia</taxon>
        <taxon>Limisphaerales</taxon>
        <taxon>Limisphaeraceae</taxon>
        <taxon>Limisphaera</taxon>
    </lineage>
</organism>
<feature type="domain" description="Flagellin C-terminal" evidence="5">
    <location>
        <begin position="182"/>
        <end position="266"/>
    </location>
</feature>
<sequence length="267" mass="28098">MVINTNISAQSSARLLAESSALLSKSLARLSSGSKIVSPEDDVAGLAVSMRFDAQINRINAASTNVANAISFSQTQDGFLQKVSKALDRMSELAILAQDVTKTDTDRALYQKEFAALGAYINDLATKDFNGVSLFNGAALNVTTDSDGNTFSMTGVDLGATVYTDATGASVATTTDAVTALTKVKAAIEQLATDRATIGSNIARLTKYSEQLGVLRDNLTAANSRIKDVDVAEESTRFARYNILVQAGTAMLAQANANPQTALRLLA</sequence>
<dbReference type="GO" id="GO:0005576">
    <property type="term" value="C:extracellular region"/>
    <property type="evidence" value="ECO:0007669"/>
    <property type="project" value="UniProtKB-SubCell"/>
</dbReference>
<gene>
    <name evidence="6" type="ORF">G4L39_11925</name>
</gene>
<evidence type="ECO:0000259" key="4">
    <source>
        <dbReference type="Pfam" id="PF00669"/>
    </source>
</evidence>
<dbReference type="RefSeq" id="WP_165108407.1">
    <property type="nucleotide sequence ID" value="NZ_JAAKYA010000079.1"/>
</dbReference>
<dbReference type="EMBL" id="JAAKYA010000079">
    <property type="protein sequence ID" value="NGO40094.1"/>
    <property type="molecule type" value="Genomic_DNA"/>
</dbReference>
<keyword evidence="6" id="KW-0969">Cilium</keyword>
<comment type="caution">
    <text evidence="6">The sequence shown here is derived from an EMBL/GenBank/DDBJ whole genome shotgun (WGS) entry which is preliminary data.</text>
</comment>
<protein>
    <recommendedName>
        <fullName evidence="3">Flagellin</fullName>
    </recommendedName>
</protein>
<dbReference type="InterPro" id="IPR001492">
    <property type="entry name" value="Flagellin"/>
</dbReference>
<proteinExistence type="inferred from homology"/>
<dbReference type="Pfam" id="PF00669">
    <property type="entry name" value="Flagellin_N"/>
    <property type="match status" value="1"/>
</dbReference>
<evidence type="ECO:0000256" key="3">
    <source>
        <dbReference type="RuleBase" id="RU362073"/>
    </source>
</evidence>
<evidence type="ECO:0000313" key="6">
    <source>
        <dbReference type="EMBL" id="NGO40094.1"/>
    </source>
</evidence>
<dbReference type="GO" id="GO:0009288">
    <property type="term" value="C:bacterial-type flagellum"/>
    <property type="evidence" value="ECO:0007669"/>
    <property type="project" value="UniProtKB-SubCell"/>
</dbReference>
<keyword evidence="6" id="KW-0282">Flagellum</keyword>
<feature type="domain" description="Flagellin N-terminal" evidence="4">
    <location>
        <begin position="3"/>
        <end position="138"/>
    </location>
</feature>
<dbReference type="Pfam" id="PF00700">
    <property type="entry name" value="Flagellin_C"/>
    <property type="match status" value="1"/>
</dbReference>
<dbReference type="PRINTS" id="PR00207">
    <property type="entry name" value="FLAGELLIN"/>
</dbReference>
<dbReference type="PANTHER" id="PTHR42792:SF2">
    <property type="entry name" value="FLAGELLIN"/>
    <property type="match status" value="1"/>
</dbReference>
<name>A0A6M1RXN3_9BACT</name>
<dbReference type="InterPro" id="IPR001029">
    <property type="entry name" value="Flagellin_N"/>
</dbReference>
<dbReference type="AlphaFoldDB" id="A0A6M1RXN3"/>
<dbReference type="InterPro" id="IPR046358">
    <property type="entry name" value="Flagellin_C"/>
</dbReference>
<dbReference type="SUPFAM" id="SSF64518">
    <property type="entry name" value="Phase 1 flagellin"/>
    <property type="match status" value="1"/>
</dbReference>
<dbReference type="Proteomes" id="UP000477311">
    <property type="component" value="Unassembled WGS sequence"/>
</dbReference>
<keyword evidence="6" id="KW-0966">Cell projection</keyword>
<accession>A0A6M1RXN3</accession>
<keyword evidence="3" id="KW-0964">Secreted</keyword>
<comment type="function">
    <text evidence="3">Flagellin is the subunit protein which polymerizes to form the filaments of bacterial flagella.</text>
</comment>
<dbReference type="PANTHER" id="PTHR42792">
    <property type="entry name" value="FLAGELLIN"/>
    <property type="match status" value="1"/>
</dbReference>
<evidence type="ECO:0000259" key="5">
    <source>
        <dbReference type="Pfam" id="PF00700"/>
    </source>
</evidence>
<keyword evidence="7" id="KW-1185">Reference proteome</keyword>
<evidence type="ECO:0000256" key="1">
    <source>
        <dbReference type="ARBA" id="ARBA00005709"/>
    </source>
</evidence>
<dbReference type="InterPro" id="IPR042187">
    <property type="entry name" value="Flagellin_C_sub2"/>
</dbReference>
<evidence type="ECO:0000256" key="2">
    <source>
        <dbReference type="ARBA" id="ARBA00023143"/>
    </source>
</evidence>
<dbReference type="Gene3D" id="6.10.10.10">
    <property type="entry name" value="Flagellar export chaperone, C-terminal domain"/>
    <property type="match status" value="1"/>
</dbReference>
<evidence type="ECO:0000313" key="7">
    <source>
        <dbReference type="Proteomes" id="UP000477311"/>
    </source>
</evidence>
<comment type="subcellular location">
    <subcellularLocation>
        <location evidence="3">Secreted</location>
    </subcellularLocation>
    <subcellularLocation>
        <location evidence="3">Bacterial flagellum</location>
    </subcellularLocation>
</comment>
<reference evidence="6 7" key="1">
    <citation type="submission" date="2020-02" db="EMBL/GenBank/DDBJ databases">
        <title>Draft genome sequence of Limisphaera ngatamarikiensis NGM72.4T, a thermophilic Verrucomicrobia grouped in subdivision 3.</title>
        <authorList>
            <person name="Carere C.R."/>
            <person name="Steen J."/>
            <person name="Hugenholtz P."/>
            <person name="Stott M.B."/>
        </authorList>
    </citation>
    <scope>NUCLEOTIDE SEQUENCE [LARGE SCALE GENOMIC DNA]</scope>
    <source>
        <strain evidence="6 7">NGM72.4</strain>
    </source>
</reference>
<dbReference type="GO" id="GO:0005198">
    <property type="term" value="F:structural molecule activity"/>
    <property type="evidence" value="ECO:0007669"/>
    <property type="project" value="UniProtKB-UniRule"/>
</dbReference>
<dbReference type="Gene3D" id="1.20.1330.10">
    <property type="entry name" value="f41 fragment of flagellin, N-terminal domain"/>
    <property type="match status" value="1"/>
</dbReference>
<comment type="similarity">
    <text evidence="1 3">Belongs to the bacterial flagellin family.</text>
</comment>
<keyword evidence="2 3" id="KW-0975">Bacterial flagellum</keyword>